<name>A0ABS2GST7_9BURK</name>
<proteinExistence type="predicted"/>
<dbReference type="EMBL" id="JACJKX010000001">
    <property type="protein sequence ID" value="MBM6927918.1"/>
    <property type="molecule type" value="Genomic_DNA"/>
</dbReference>
<keyword evidence="2" id="KW-1185">Reference proteome</keyword>
<dbReference type="Proteomes" id="UP000777002">
    <property type="component" value="Unassembled WGS sequence"/>
</dbReference>
<accession>A0ABS2GST7</accession>
<sequence>MTKARISTLDDGVYAVGGVVGLRIRKRNGTTRYLMRWSRHGVRHD</sequence>
<evidence type="ECO:0000313" key="1">
    <source>
        <dbReference type="EMBL" id="MBM6927918.1"/>
    </source>
</evidence>
<organism evidence="1 2">
    <name type="scientific">Parasutterella secunda</name>
    <dbReference type="NCBI Taxonomy" id="626947"/>
    <lineage>
        <taxon>Bacteria</taxon>
        <taxon>Pseudomonadati</taxon>
        <taxon>Pseudomonadota</taxon>
        <taxon>Betaproteobacteria</taxon>
        <taxon>Burkholderiales</taxon>
        <taxon>Sutterellaceae</taxon>
        <taxon>Parasutterella</taxon>
    </lineage>
</organism>
<protein>
    <recommendedName>
        <fullName evidence="3">Integrase</fullName>
    </recommendedName>
</protein>
<gene>
    <name evidence="1" type="ORF">H5985_01295</name>
</gene>
<comment type="caution">
    <text evidence="1">The sequence shown here is derived from an EMBL/GenBank/DDBJ whole genome shotgun (WGS) entry which is preliminary data.</text>
</comment>
<evidence type="ECO:0008006" key="3">
    <source>
        <dbReference type="Google" id="ProtNLM"/>
    </source>
</evidence>
<evidence type="ECO:0000313" key="2">
    <source>
        <dbReference type="Proteomes" id="UP000777002"/>
    </source>
</evidence>
<dbReference type="RefSeq" id="WP_205049503.1">
    <property type="nucleotide sequence ID" value="NZ_JACJKX010000001.1"/>
</dbReference>
<reference evidence="1 2" key="1">
    <citation type="journal article" date="2021" name="Sci. Rep.">
        <title>The distribution of antibiotic resistance genes in chicken gut microbiota commensals.</title>
        <authorList>
            <person name="Juricova H."/>
            <person name="Matiasovicova J."/>
            <person name="Kubasova T."/>
            <person name="Cejkova D."/>
            <person name="Rychlik I."/>
        </authorList>
    </citation>
    <scope>NUCLEOTIDE SEQUENCE [LARGE SCALE GENOMIC DNA]</scope>
    <source>
        <strain evidence="1 2">An562</strain>
    </source>
</reference>